<gene>
    <name evidence="10" type="ORF">FRZ44_19720</name>
</gene>
<dbReference type="Proteomes" id="UP000326202">
    <property type="component" value="Chromosome"/>
</dbReference>
<evidence type="ECO:0000256" key="3">
    <source>
        <dbReference type="ARBA" id="ARBA00022448"/>
    </source>
</evidence>
<evidence type="ECO:0000313" key="10">
    <source>
        <dbReference type="EMBL" id="QEX16677.1"/>
    </source>
</evidence>
<dbReference type="PROSITE" id="PS50928">
    <property type="entry name" value="ABC_TM1"/>
    <property type="match status" value="1"/>
</dbReference>
<keyword evidence="7 8" id="KW-0472">Membrane</keyword>
<proteinExistence type="inferred from homology"/>
<dbReference type="CDD" id="cd06261">
    <property type="entry name" value="TM_PBP2"/>
    <property type="match status" value="1"/>
</dbReference>
<evidence type="ECO:0000256" key="4">
    <source>
        <dbReference type="ARBA" id="ARBA00022475"/>
    </source>
</evidence>
<dbReference type="SUPFAM" id="SSF161098">
    <property type="entry name" value="MetI-like"/>
    <property type="match status" value="1"/>
</dbReference>
<keyword evidence="4" id="KW-1003">Cell membrane</keyword>
<dbReference type="InterPro" id="IPR035906">
    <property type="entry name" value="MetI-like_sf"/>
</dbReference>
<dbReference type="RefSeq" id="WP_151177005.1">
    <property type="nucleotide sequence ID" value="NZ_CP042906.1"/>
</dbReference>
<accession>A0A5J6MHS7</accession>
<comment type="similarity">
    <text evidence="2">Belongs to the binding-protein-dependent transport system permease family. CysTW subfamily.</text>
</comment>
<dbReference type="OrthoDB" id="9815533at2"/>
<organism evidence="10 11">
    <name type="scientific">Hypericibacter terrae</name>
    <dbReference type="NCBI Taxonomy" id="2602015"/>
    <lineage>
        <taxon>Bacteria</taxon>
        <taxon>Pseudomonadati</taxon>
        <taxon>Pseudomonadota</taxon>
        <taxon>Alphaproteobacteria</taxon>
        <taxon>Rhodospirillales</taxon>
        <taxon>Dongiaceae</taxon>
        <taxon>Hypericibacter</taxon>
    </lineage>
</organism>
<feature type="transmembrane region" description="Helical" evidence="8">
    <location>
        <begin position="104"/>
        <end position="128"/>
    </location>
</feature>
<feature type="transmembrane region" description="Helical" evidence="8">
    <location>
        <begin position="12"/>
        <end position="35"/>
    </location>
</feature>
<feature type="transmembrane region" description="Helical" evidence="8">
    <location>
        <begin position="182"/>
        <end position="203"/>
    </location>
</feature>
<dbReference type="KEGG" id="htq:FRZ44_19720"/>
<feature type="transmembrane region" description="Helical" evidence="8">
    <location>
        <begin position="70"/>
        <end position="92"/>
    </location>
</feature>
<dbReference type="InterPro" id="IPR000515">
    <property type="entry name" value="MetI-like"/>
</dbReference>
<dbReference type="GO" id="GO:0005886">
    <property type="term" value="C:plasma membrane"/>
    <property type="evidence" value="ECO:0007669"/>
    <property type="project" value="UniProtKB-SubCell"/>
</dbReference>
<sequence length="270" mass="29302">MTGEGRGGWILIKTLTVLVYIFMFAPIAVVLILSVNSSRFGGFPMAGFSLQWYAKLFENEAVVRAFHTSLWIGVLTAVVCTVLGTMAALALVRYEFPGKQWVNALIVGPILVPETVLGVGLLLANRWVGLKPNYGLLLAGHILLSLPYVVLIVQARLIGVKRVFEEAAWSLGANRWQTFKEITMPLIMPAMLAGLLLAFTISFDNVSASVFWRPPGVETMPTEILGMLKVSISPEINALGALMILITVGLPLLGGAVARLLIRRQTATNT</sequence>
<evidence type="ECO:0000256" key="7">
    <source>
        <dbReference type="ARBA" id="ARBA00023136"/>
    </source>
</evidence>
<comment type="subcellular location">
    <subcellularLocation>
        <location evidence="1 8">Cell membrane</location>
        <topology evidence="1 8">Multi-pass membrane protein</topology>
    </subcellularLocation>
</comment>
<evidence type="ECO:0000256" key="8">
    <source>
        <dbReference type="RuleBase" id="RU363032"/>
    </source>
</evidence>
<dbReference type="PANTHER" id="PTHR43848:SF2">
    <property type="entry name" value="PUTRESCINE TRANSPORT SYSTEM PERMEASE PROTEIN POTI"/>
    <property type="match status" value="1"/>
</dbReference>
<feature type="domain" description="ABC transmembrane type-1" evidence="9">
    <location>
        <begin position="66"/>
        <end position="254"/>
    </location>
</feature>
<keyword evidence="5 8" id="KW-0812">Transmembrane</keyword>
<dbReference type="Pfam" id="PF00528">
    <property type="entry name" value="BPD_transp_1"/>
    <property type="match status" value="1"/>
</dbReference>
<name>A0A5J6MHS7_9PROT</name>
<keyword evidence="3 8" id="KW-0813">Transport</keyword>
<protein>
    <recommendedName>
        <fullName evidence="9">ABC transmembrane type-1 domain-containing protein</fullName>
    </recommendedName>
</protein>
<reference evidence="10 11" key="1">
    <citation type="submission" date="2019-08" db="EMBL/GenBank/DDBJ databases">
        <title>Hyperibacter terrae gen. nov., sp. nov. and Hyperibacter viscosus sp. nov., two new members in the family Rhodospirillaceae isolated from the rhizosphere of Hypericum perforatum.</title>
        <authorList>
            <person name="Noviana Z."/>
        </authorList>
    </citation>
    <scope>NUCLEOTIDE SEQUENCE [LARGE SCALE GENOMIC DNA]</scope>
    <source>
        <strain evidence="10 11">R5913</strain>
    </source>
</reference>
<evidence type="ECO:0000259" key="9">
    <source>
        <dbReference type="PROSITE" id="PS50928"/>
    </source>
</evidence>
<dbReference type="InterPro" id="IPR051789">
    <property type="entry name" value="Bact_Polyamine_Transport"/>
</dbReference>
<evidence type="ECO:0000256" key="5">
    <source>
        <dbReference type="ARBA" id="ARBA00022692"/>
    </source>
</evidence>
<evidence type="ECO:0000256" key="2">
    <source>
        <dbReference type="ARBA" id="ARBA00007069"/>
    </source>
</evidence>
<keyword evidence="11" id="KW-1185">Reference proteome</keyword>
<dbReference type="AlphaFoldDB" id="A0A5J6MHS7"/>
<feature type="transmembrane region" description="Helical" evidence="8">
    <location>
        <begin position="238"/>
        <end position="262"/>
    </location>
</feature>
<dbReference type="EMBL" id="CP042906">
    <property type="protein sequence ID" value="QEX16677.1"/>
    <property type="molecule type" value="Genomic_DNA"/>
</dbReference>
<feature type="transmembrane region" description="Helical" evidence="8">
    <location>
        <begin position="134"/>
        <end position="153"/>
    </location>
</feature>
<evidence type="ECO:0000256" key="1">
    <source>
        <dbReference type="ARBA" id="ARBA00004651"/>
    </source>
</evidence>
<dbReference type="GO" id="GO:0055085">
    <property type="term" value="P:transmembrane transport"/>
    <property type="evidence" value="ECO:0007669"/>
    <property type="project" value="InterPro"/>
</dbReference>
<evidence type="ECO:0000313" key="11">
    <source>
        <dbReference type="Proteomes" id="UP000326202"/>
    </source>
</evidence>
<dbReference type="PANTHER" id="PTHR43848">
    <property type="entry name" value="PUTRESCINE TRANSPORT SYSTEM PERMEASE PROTEIN POTI"/>
    <property type="match status" value="1"/>
</dbReference>
<keyword evidence="6 8" id="KW-1133">Transmembrane helix</keyword>
<dbReference type="Gene3D" id="1.10.3720.10">
    <property type="entry name" value="MetI-like"/>
    <property type="match status" value="1"/>
</dbReference>
<evidence type="ECO:0000256" key="6">
    <source>
        <dbReference type="ARBA" id="ARBA00022989"/>
    </source>
</evidence>